<keyword evidence="3" id="KW-0645">Protease</keyword>
<organism evidence="9 10">
    <name type="scientific">Candidatus Iainarchaeum sp</name>
    <dbReference type="NCBI Taxonomy" id="3101447"/>
    <lineage>
        <taxon>Archaea</taxon>
        <taxon>Candidatus Iainarchaeota</taxon>
        <taxon>Candidatus Iainarchaeia</taxon>
        <taxon>Candidatus Iainarchaeales</taxon>
        <taxon>Candidatus Iainarchaeaceae</taxon>
        <taxon>Candidatus Iainarchaeum</taxon>
    </lineage>
</organism>
<evidence type="ECO:0000256" key="5">
    <source>
        <dbReference type="ARBA" id="ARBA00022801"/>
    </source>
</evidence>
<comment type="subcellular location">
    <subcellularLocation>
        <location evidence="1">Cell membrane</location>
        <topology evidence="1">Multi-pass membrane protein</topology>
    </subcellularLocation>
</comment>
<keyword evidence="4 8" id="KW-0812">Transmembrane</keyword>
<dbReference type="EMBL" id="JACQPB010000041">
    <property type="protein sequence ID" value="MBI4210758.1"/>
    <property type="molecule type" value="Genomic_DNA"/>
</dbReference>
<evidence type="ECO:0000313" key="10">
    <source>
        <dbReference type="Proteomes" id="UP000732298"/>
    </source>
</evidence>
<dbReference type="Pfam" id="PF09721">
    <property type="entry name" value="Exosortase_EpsH"/>
    <property type="match status" value="1"/>
</dbReference>
<dbReference type="GO" id="GO:0005886">
    <property type="term" value="C:plasma membrane"/>
    <property type="evidence" value="ECO:0007669"/>
    <property type="project" value="UniProtKB-SubCell"/>
</dbReference>
<feature type="transmembrane region" description="Helical" evidence="8">
    <location>
        <begin position="63"/>
        <end position="83"/>
    </location>
</feature>
<gene>
    <name evidence="9" type="ORF">HY544_04605</name>
</gene>
<feature type="transmembrane region" description="Helical" evidence="8">
    <location>
        <begin position="128"/>
        <end position="147"/>
    </location>
</feature>
<keyword evidence="7 8" id="KW-0472">Membrane</keyword>
<evidence type="ECO:0000256" key="8">
    <source>
        <dbReference type="SAM" id="Phobius"/>
    </source>
</evidence>
<sequence length="161" mass="17348">MRITQNELLFLAKFTAIFAAAELLINTLDFSWLENALAAYAASPIGLQAYGNTVTAGTGSFEVNASCTGLVSASVLAAIIFSLRKPDLKEKAGIFLGGTAILFALNYFRVMLVLLIGKNFGPGAAETAHIISWFTTSAFIIALWYLFTKRMTGTKDFSGFL</sequence>
<keyword evidence="5" id="KW-0378">Hydrolase</keyword>
<name>A0A8T3YP18_9ARCH</name>
<dbReference type="InterPro" id="IPR019127">
    <property type="entry name" value="Exosortase"/>
</dbReference>
<keyword evidence="6 8" id="KW-1133">Transmembrane helix</keyword>
<evidence type="ECO:0000256" key="1">
    <source>
        <dbReference type="ARBA" id="ARBA00004651"/>
    </source>
</evidence>
<dbReference type="InterPro" id="IPR026392">
    <property type="entry name" value="Exo/Archaeosortase_dom"/>
</dbReference>
<proteinExistence type="predicted"/>
<evidence type="ECO:0000256" key="6">
    <source>
        <dbReference type="ARBA" id="ARBA00022989"/>
    </source>
</evidence>
<evidence type="ECO:0000256" key="4">
    <source>
        <dbReference type="ARBA" id="ARBA00022692"/>
    </source>
</evidence>
<dbReference type="GO" id="GO:0008233">
    <property type="term" value="F:peptidase activity"/>
    <property type="evidence" value="ECO:0007669"/>
    <property type="project" value="UniProtKB-KW"/>
</dbReference>
<comment type="caution">
    <text evidence="9">The sequence shown here is derived from an EMBL/GenBank/DDBJ whole genome shotgun (WGS) entry which is preliminary data.</text>
</comment>
<evidence type="ECO:0000256" key="2">
    <source>
        <dbReference type="ARBA" id="ARBA00022475"/>
    </source>
</evidence>
<evidence type="ECO:0000313" key="9">
    <source>
        <dbReference type="EMBL" id="MBI4210758.1"/>
    </source>
</evidence>
<evidence type="ECO:0000256" key="7">
    <source>
        <dbReference type="ARBA" id="ARBA00023136"/>
    </source>
</evidence>
<accession>A0A8T3YP18</accession>
<dbReference type="AlphaFoldDB" id="A0A8T3YP18"/>
<feature type="transmembrane region" description="Helical" evidence="8">
    <location>
        <begin position="95"/>
        <end position="116"/>
    </location>
</feature>
<dbReference type="GO" id="GO:0006508">
    <property type="term" value="P:proteolysis"/>
    <property type="evidence" value="ECO:0007669"/>
    <property type="project" value="UniProtKB-KW"/>
</dbReference>
<reference evidence="9" key="1">
    <citation type="submission" date="2020-07" db="EMBL/GenBank/DDBJ databases">
        <title>Huge and variable diversity of episymbiotic CPR bacteria and DPANN archaea in groundwater ecosystems.</title>
        <authorList>
            <person name="He C.Y."/>
            <person name="Keren R."/>
            <person name="Whittaker M."/>
            <person name="Farag I.F."/>
            <person name="Doudna J."/>
            <person name="Cate J.H.D."/>
            <person name="Banfield J.F."/>
        </authorList>
    </citation>
    <scope>NUCLEOTIDE SEQUENCE</scope>
    <source>
        <strain evidence="9">NC_groundwater_1296_Ag_S-0.2um_52_80</strain>
    </source>
</reference>
<dbReference type="NCBIfam" id="TIGR04178">
    <property type="entry name" value="exo_archaeo"/>
    <property type="match status" value="1"/>
</dbReference>
<dbReference type="Proteomes" id="UP000732298">
    <property type="component" value="Unassembled WGS sequence"/>
</dbReference>
<protein>
    <submittedName>
        <fullName evidence="9">Exosortase/archaeosortase family protein</fullName>
    </submittedName>
</protein>
<keyword evidence="2" id="KW-1003">Cell membrane</keyword>
<evidence type="ECO:0000256" key="3">
    <source>
        <dbReference type="ARBA" id="ARBA00022670"/>
    </source>
</evidence>